<accession>A0AAW2Q2Y2</accession>
<proteinExistence type="predicted"/>
<gene>
    <name evidence="1" type="ORF">Scaly_1164300</name>
</gene>
<protein>
    <submittedName>
        <fullName evidence="1">Uncharacterized protein</fullName>
    </submittedName>
</protein>
<dbReference type="AlphaFoldDB" id="A0AAW2Q2Y2"/>
<sequence length="110" mass="12697">MALALVITTRQLHPYFLSHQIFGKPDTFRQLIKWAVELNEYDISYLPCTTIKAQALADFVSEIKLQALDNNKRKASHRTQTQSSFVPMEHMLEHGYYLTKPYKPVTSGPQ</sequence>
<evidence type="ECO:0000313" key="1">
    <source>
        <dbReference type="EMBL" id="KAL0362091.1"/>
    </source>
</evidence>
<name>A0AAW2Q2Y2_9LAMI</name>
<organism evidence="1">
    <name type="scientific">Sesamum calycinum</name>
    <dbReference type="NCBI Taxonomy" id="2727403"/>
    <lineage>
        <taxon>Eukaryota</taxon>
        <taxon>Viridiplantae</taxon>
        <taxon>Streptophyta</taxon>
        <taxon>Embryophyta</taxon>
        <taxon>Tracheophyta</taxon>
        <taxon>Spermatophyta</taxon>
        <taxon>Magnoliopsida</taxon>
        <taxon>eudicotyledons</taxon>
        <taxon>Gunneridae</taxon>
        <taxon>Pentapetalae</taxon>
        <taxon>asterids</taxon>
        <taxon>lamiids</taxon>
        <taxon>Lamiales</taxon>
        <taxon>Pedaliaceae</taxon>
        <taxon>Sesamum</taxon>
    </lineage>
</organism>
<comment type="caution">
    <text evidence="1">The sequence shown here is derived from an EMBL/GenBank/DDBJ whole genome shotgun (WGS) entry which is preliminary data.</text>
</comment>
<dbReference type="PANTHER" id="PTHR48475">
    <property type="entry name" value="RIBONUCLEASE H"/>
    <property type="match status" value="1"/>
</dbReference>
<reference evidence="1" key="1">
    <citation type="submission" date="2020-06" db="EMBL/GenBank/DDBJ databases">
        <authorList>
            <person name="Li T."/>
            <person name="Hu X."/>
            <person name="Zhang T."/>
            <person name="Song X."/>
            <person name="Zhang H."/>
            <person name="Dai N."/>
            <person name="Sheng W."/>
            <person name="Hou X."/>
            <person name="Wei L."/>
        </authorList>
    </citation>
    <scope>NUCLEOTIDE SEQUENCE</scope>
    <source>
        <strain evidence="1">KEN8</strain>
        <tissue evidence="1">Leaf</tissue>
    </source>
</reference>
<reference evidence="1" key="2">
    <citation type="journal article" date="2024" name="Plant">
        <title>Genomic evolution and insights into agronomic trait innovations of Sesamum species.</title>
        <authorList>
            <person name="Miao H."/>
            <person name="Wang L."/>
            <person name="Qu L."/>
            <person name="Liu H."/>
            <person name="Sun Y."/>
            <person name="Le M."/>
            <person name="Wang Q."/>
            <person name="Wei S."/>
            <person name="Zheng Y."/>
            <person name="Lin W."/>
            <person name="Duan Y."/>
            <person name="Cao H."/>
            <person name="Xiong S."/>
            <person name="Wang X."/>
            <person name="Wei L."/>
            <person name="Li C."/>
            <person name="Ma Q."/>
            <person name="Ju M."/>
            <person name="Zhao R."/>
            <person name="Li G."/>
            <person name="Mu C."/>
            <person name="Tian Q."/>
            <person name="Mei H."/>
            <person name="Zhang T."/>
            <person name="Gao T."/>
            <person name="Zhang H."/>
        </authorList>
    </citation>
    <scope>NUCLEOTIDE SEQUENCE</scope>
    <source>
        <strain evidence="1">KEN8</strain>
    </source>
</reference>
<dbReference type="EMBL" id="JACGWM010000007">
    <property type="protein sequence ID" value="KAL0362091.1"/>
    <property type="molecule type" value="Genomic_DNA"/>
</dbReference>
<dbReference type="PANTHER" id="PTHR48475:SF2">
    <property type="entry name" value="RIBONUCLEASE H"/>
    <property type="match status" value="1"/>
</dbReference>